<dbReference type="SUPFAM" id="SSF52317">
    <property type="entry name" value="Class I glutamine amidotransferase-like"/>
    <property type="match status" value="1"/>
</dbReference>
<reference evidence="8 9" key="1">
    <citation type="submission" date="2023-07" db="EMBL/GenBank/DDBJ databases">
        <title>Genomic Encyclopedia of Type Strains, Phase IV (KMG-IV): sequencing the most valuable type-strain genomes for metagenomic binning, comparative biology and taxonomic classification.</title>
        <authorList>
            <person name="Goeker M."/>
        </authorList>
    </citation>
    <scope>NUCLEOTIDE SEQUENCE [LARGE SCALE GENOMIC DNA]</scope>
    <source>
        <strain evidence="8 9">DSM 4006</strain>
    </source>
</reference>
<dbReference type="PANTHER" id="PTHR31559">
    <property type="entry name" value="PYRIDOXAL 5'-PHOSPHATE SYNTHASE SUBUNIT SNO"/>
    <property type="match status" value="1"/>
</dbReference>
<dbReference type="PIRSF" id="PIRSF005639">
    <property type="entry name" value="Glut_amidoT_SNO"/>
    <property type="match status" value="1"/>
</dbReference>
<feature type="active site" description="Nucleophile" evidence="7">
    <location>
        <position position="78"/>
    </location>
</feature>
<evidence type="ECO:0000256" key="7">
    <source>
        <dbReference type="HAMAP-Rule" id="MF_01615"/>
    </source>
</evidence>
<feature type="binding site" evidence="7">
    <location>
        <position position="105"/>
    </location>
    <ligand>
        <name>L-glutamine</name>
        <dbReference type="ChEBI" id="CHEBI:58359"/>
    </ligand>
</feature>
<evidence type="ECO:0000313" key="8">
    <source>
        <dbReference type="EMBL" id="MDQ0191290.1"/>
    </source>
</evidence>
<keyword evidence="9" id="KW-1185">Reference proteome</keyword>
<proteinExistence type="inferred from homology"/>
<dbReference type="Proteomes" id="UP001232973">
    <property type="component" value="Unassembled WGS sequence"/>
</dbReference>
<dbReference type="HAMAP" id="MF_01615">
    <property type="entry name" value="PdxT"/>
    <property type="match status" value="1"/>
</dbReference>
<dbReference type="PROSITE" id="PS51273">
    <property type="entry name" value="GATASE_TYPE_1"/>
    <property type="match status" value="1"/>
</dbReference>
<sequence length="196" mass="21624">MKIGVLAVQGAFREHEQMLQNLGAQTVYVKKKEHLEGLDGIVIPGGESTAIGRLMREYDLIAPIREMAANGIPMMGTCAGMIVLAKRIANGDEPHLAVMDVEVDRNSFGRQRESFETDLDIPAIGEAPFPAVFIRAPHIRDVGPDVTVLAKYENRVVGVQQGHLLAFSFHPELTADDRIHRYFLQLVEARTKQPAG</sequence>
<protein>
    <recommendedName>
        <fullName evidence="7">Pyridoxal 5'-phosphate synthase subunit PdxT</fullName>
        <ecNumber evidence="7">4.3.3.6</ecNumber>
    </recommendedName>
    <alternativeName>
        <fullName evidence="7">Pdx2</fullName>
    </alternativeName>
    <alternativeName>
        <fullName evidence="7">Pyridoxal 5'-phosphate synthase glutaminase subunit</fullName>
        <ecNumber evidence="7">3.5.1.2</ecNumber>
    </alternativeName>
</protein>
<keyword evidence="2 7" id="KW-0378">Hydrolase</keyword>
<evidence type="ECO:0000256" key="2">
    <source>
        <dbReference type="ARBA" id="ARBA00022801"/>
    </source>
</evidence>
<feature type="active site" description="Charge relay system" evidence="7">
    <location>
        <position position="170"/>
    </location>
</feature>
<gene>
    <name evidence="7" type="primary">pdxT</name>
    <name evidence="8" type="ORF">J2S03_003160</name>
</gene>
<keyword evidence="3 7" id="KW-0663">Pyridoxal phosphate</keyword>
<keyword evidence="4 7" id="KW-0315">Glutamine amidotransferase</keyword>
<name>A0ABT9XLV0_9BACL</name>
<dbReference type="Gene3D" id="3.40.50.880">
    <property type="match status" value="1"/>
</dbReference>
<comment type="caution">
    <text evidence="8">The sequence shown here is derived from an EMBL/GenBank/DDBJ whole genome shotgun (WGS) entry which is preliminary data.</text>
</comment>
<dbReference type="CDD" id="cd01749">
    <property type="entry name" value="GATase1_PB"/>
    <property type="match status" value="1"/>
</dbReference>
<feature type="binding site" evidence="7">
    <location>
        <begin position="134"/>
        <end position="135"/>
    </location>
    <ligand>
        <name>L-glutamine</name>
        <dbReference type="ChEBI" id="CHEBI:58359"/>
    </ligand>
</feature>
<accession>A0ABT9XLV0</accession>
<dbReference type="EC" id="3.5.1.2" evidence="7"/>
<dbReference type="InterPro" id="IPR029062">
    <property type="entry name" value="Class_I_gatase-like"/>
</dbReference>
<comment type="pathway">
    <text evidence="7">Cofactor biosynthesis; pyridoxal 5'-phosphate biosynthesis.</text>
</comment>
<evidence type="ECO:0000256" key="4">
    <source>
        <dbReference type="ARBA" id="ARBA00022962"/>
    </source>
</evidence>
<dbReference type="InterPro" id="IPR021196">
    <property type="entry name" value="PdxT/SNO_CS"/>
</dbReference>
<evidence type="ECO:0000256" key="6">
    <source>
        <dbReference type="ARBA" id="ARBA00049534"/>
    </source>
</evidence>
<comment type="similarity">
    <text evidence="1 7">Belongs to the glutaminase PdxT/SNO family.</text>
</comment>
<comment type="function">
    <text evidence="7">Catalyzes the hydrolysis of glutamine to glutamate and ammonia as part of the biosynthesis of pyridoxal 5'-phosphate. The resulting ammonia molecule is channeled to the active site of PdxS.</text>
</comment>
<keyword evidence="5 7" id="KW-0456">Lyase</keyword>
<comment type="subunit">
    <text evidence="7">In the presence of PdxS, forms a dodecamer of heterodimers. Only shows activity in the heterodimer.</text>
</comment>
<dbReference type="EC" id="4.3.3.6" evidence="7"/>
<dbReference type="InterPro" id="IPR002161">
    <property type="entry name" value="PdxT/SNO"/>
</dbReference>
<dbReference type="NCBIfam" id="TIGR03800">
    <property type="entry name" value="PLP_synth_Pdx2"/>
    <property type="match status" value="1"/>
</dbReference>
<evidence type="ECO:0000256" key="1">
    <source>
        <dbReference type="ARBA" id="ARBA00008345"/>
    </source>
</evidence>
<evidence type="ECO:0000256" key="3">
    <source>
        <dbReference type="ARBA" id="ARBA00022898"/>
    </source>
</evidence>
<evidence type="ECO:0000313" key="9">
    <source>
        <dbReference type="Proteomes" id="UP001232973"/>
    </source>
</evidence>
<evidence type="ECO:0000256" key="5">
    <source>
        <dbReference type="ARBA" id="ARBA00023239"/>
    </source>
</evidence>
<dbReference type="PROSITE" id="PS51130">
    <property type="entry name" value="PDXT_SNO_2"/>
    <property type="match status" value="1"/>
</dbReference>
<comment type="catalytic activity">
    <reaction evidence="6 7">
        <text>L-glutamine + H2O = L-glutamate + NH4(+)</text>
        <dbReference type="Rhea" id="RHEA:15889"/>
        <dbReference type="ChEBI" id="CHEBI:15377"/>
        <dbReference type="ChEBI" id="CHEBI:28938"/>
        <dbReference type="ChEBI" id="CHEBI:29985"/>
        <dbReference type="ChEBI" id="CHEBI:58359"/>
        <dbReference type="EC" id="3.5.1.2"/>
    </reaction>
</comment>
<dbReference type="GO" id="GO:0036381">
    <property type="term" value="F:pyridoxal 5'-phosphate synthase (glutamine hydrolysing) activity"/>
    <property type="evidence" value="ECO:0007669"/>
    <property type="project" value="UniProtKB-EC"/>
</dbReference>
<dbReference type="PROSITE" id="PS01236">
    <property type="entry name" value="PDXT_SNO_1"/>
    <property type="match status" value="1"/>
</dbReference>
<dbReference type="PANTHER" id="PTHR31559:SF0">
    <property type="entry name" value="PYRIDOXAL 5'-PHOSPHATE SYNTHASE SUBUNIT SNO1-RELATED"/>
    <property type="match status" value="1"/>
</dbReference>
<dbReference type="Pfam" id="PF01174">
    <property type="entry name" value="SNO"/>
    <property type="match status" value="1"/>
</dbReference>
<feature type="binding site" evidence="7">
    <location>
        <begin position="46"/>
        <end position="48"/>
    </location>
    <ligand>
        <name>L-glutamine</name>
        <dbReference type="ChEBI" id="CHEBI:58359"/>
    </ligand>
</feature>
<feature type="active site" description="Charge relay system" evidence="7">
    <location>
        <position position="172"/>
    </location>
</feature>
<comment type="catalytic activity">
    <reaction evidence="7">
        <text>aldehydo-D-ribose 5-phosphate + D-glyceraldehyde 3-phosphate + L-glutamine = pyridoxal 5'-phosphate + L-glutamate + phosphate + 3 H2O + H(+)</text>
        <dbReference type="Rhea" id="RHEA:31507"/>
        <dbReference type="ChEBI" id="CHEBI:15377"/>
        <dbReference type="ChEBI" id="CHEBI:15378"/>
        <dbReference type="ChEBI" id="CHEBI:29985"/>
        <dbReference type="ChEBI" id="CHEBI:43474"/>
        <dbReference type="ChEBI" id="CHEBI:58273"/>
        <dbReference type="ChEBI" id="CHEBI:58359"/>
        <dbReference type="ChEBI" id="CHEBI:59776"/>
        <dbReference type="ChEBI" id="CHEBI:597326"/>
        <dbReference type="EC" id="4.3.3.6"/>
    </reaction>
</comment>
<dbReference type="EMBL" id="JAUSTP010000037">
    <property type="protein sequence ID" value="MDQ0191290.1"/>
    <property type="molecule type" value="Genomic_DNA"/>
</dbReference>
<dbReference type="RefSeq" id="WP_274457213.1">
    <property type="nucleotide sequence ID" value="NZ_CP067097.1"/>
</dbReference>
<organism evidence="8 9">
    <name type="scientific">Alicyclobacillus cycloheptanicus</name>
    <dbReference type="NCBI Taxonomy" id="1457"/>
    <lineage>
        <taxon>Bacteria</taxon>
        <taxon>Bacillati</taxon>
        <taxon>Bacillota</taxon>
        <taxon>Bacilli</taxon>
        <taxon>Bacillales</taxon>
        <taxon>Alicyclobacillaceae</taxon>
        <taxon>Alicyclobacillus</taxon>
    </lineage>
</organism>